<accession>A0A6L2J9C0</accession>
<organism evidence="2">
    <name type="scientific">Tanacetum cinerariifolium</name>
    <name type="common">Dalmatian daisy</name>
    <name type="synonym">Chrysanthemum cinerariifolium</name>
    <dbReference type="NCBI Taxonomy" id="118510"/>
    <lineage>
        <taxon>Eukaryota</taxon>
        <taxon>Viridiplantae</taxon>
        <taxon>Streptophyta</taxon>
        <taxon>Embryophyta</taxon>
        <taxon>Tracheophyta</taxon>
        <taxon>Spermatophyta</taxon>
        <taxon>Magnoliopsida</taxon>
        <taxon>eudicotyledons</taxon>
        <taxon>Gunneridae</taxon>
        <taxon>Pentapetalae</taxon>
        <taxon>asterids</taxon>
        <taxon>campanulids</taxon>
        <taxon>Asterales</taxon>
        <taxon>Asteraceae</taxon>
        <taxon>Asteroideae</taxon>
        <taxon>Anthemideae</taxon>
        <taxon>Anthemidinae</taxon>
        <taxon>Tanacetum</taxon>
    </lineage>
</organism>
<sequence>MARINVGRGGRGRGGCDLSDHAAAHGSGQKSKDQPNTNELFKWEGLSDVLVYDAWENSMKKRYLDIMLNARRESVKLAQAATYNGALVDKYRSDPTNHPIYNDDLLKQSAKMMQKVKCLGGVPCQIHST</sequence>
<evidence type="ECO:0000313" key="2">
    <source>
        <dbReference type="EMBL" id="GEU32264.1"/>
    </source>
</evidence>
<dbReference type="EMBL" id="BKCJ010000336">
    <property type="protein sequence ID" value="GEU32264.1"/>
    <property type="molecule type" value="Genomic_DNA"/>
</dbReference>
<evidence type="ECO:0000256" key="1">
    <source>
        <dbReference type="SAM" id="MobiDB-lite"/>
    </source>
</evidence>
<dbReference type="AlphaFoldDB" id="A0A6L2J9C0"/>
<gene>
    <name evidence="2" type="ORF">Tci_004242</name>
</gene>
<comment type="caution">
    <text evidence="2">The sequence shown here is derived from an EMBL/GenBank/DDBJ whole genome shotgun (WGS) entry which is preliminary data.</text>
</comment>
<feature type="region of interest" description="Disordered" evidence="1">
    <location>
        <begin position="1"/>
        <end position="37"/>
    </location>
</feature>
<protein>
    <submittedName>
        <fullName evidence="2">Uncharacterized protein</fullName>
    </submittedName>
</protein>
<proteinExistence type="predicted"/>
<name>A0A6L2J9C0_TANCI</name>
<reference evidence="2" key="1">
    <citation type="journal article" date="2019" name="Sci. Rep.">
        <title>Draft genome of Tanacetum cinerariifolium, the natural source of mosquito coil.</title>
        <authorList>
            <person name="Yamashiro T."/>
            <person name="Shiraishi A."/>
            <person name="Satake H."/>
            <person name="Nakayama K."/>
        </authorList>
    </citation>
    <scope>NUCLEOTIDE SEQUENCE</scope>
</reference>